<reference evidence="3 4" key="1">
    <citation type="submission" date="2023-07" db="EMBL/GenBank/DDBJ databases">
        <title>Sorghum-associated microbial communities from plants grown in Nebraska, USA.</title>
        <authorList>
            <person name="Schachtman D."/>
        </authorList>
    </citation>
    <scope>NUCLEOTIDE SEQUENCE [LARGE SCALE GENOMIC DNA]</scope>
    <source>
        <strain evidence="3 4">BE314</strain>
    </source>
</reference>
<dbReference type="GO" id="GO:0009002">
    <property type="term" value="F:serine-type D-Ala-D-Ala carboxypeptidase activity"/>
    <property type="evidence" value="ECO:0007669"/>
    <property type="project" value="UniProtKB-EC"/>
</dbReference>
<evidence type="ECO:0000256" key="2">
    <source>
        <dbReference type="ARBA" id="ARBA00022801"/>
    </source>
</evidence>
<dbReference type="SUPFAM" id="SSF56601">
    <property type="entry name" value="beta-lactamase/transpeptidase-like"/>
    <property type="match status" value="1"/>
</dbReference>
<keyword evidence="4" id="KW-1185">Reference proteome</keyword>
<keyword evidence="3" id="KW-0121">Carboxypeptidase</keyword>
<sequence>MRLWLLAAALTLTGCATTSVPDPVQAALDQAGLPADSLGFVVQPLDGSRPALQRRADDPMSPGSTMKLVTATVALDKLGINHRGRTELLAGSVPVGGIIEGPLVLRGGADPDLDWPALWWLLRQLRESGVREIRGGLVVDRTLFRPARFDLGLPPFDDAPEFDYNVIPDALHLNGSLLDFELQATATGVTARTLPALPGLSVDASAMALSTRPCKDWDEDWKPAAVQPAGDGWTLKLQGAFPAGCQQRAPLQIVDRQWLVTHALRQFWTELGGSLGPGDAQGAAPAGAVVLATHRGRPLAEVLRGVMKRSDNALTRLVYLQLGAQAAQPDEATLAASERVVRAWFATHGLDDRGLVLDNGSGLSRSERISPAQLAGLLRAGHRGAQAPELLATLPIAGVDGTLSRRLKDGPATARARLKTGTLRDAVGLAGFVSDADGKPWVFVALLNHPEAARKGRPVLDALVNWVATQR</sequence>
<dbReference type="Proteomes" id="UP001180453">
    <property type="component" value="Unassembled WGS sequence"/>
</dbReference>
<dbReference type="NCBIfam" id="TIGR00666">
    <property type="entry name" value="PBP4"/>
    <property type="match status" value="1"/>
</dbReference>
<protein>
    <submittedName>
        <fullName evidence="3">D-alanyl-D-alanine carboxypeptidase/D-alanyl-D-alanine-endopeptidase (Penicillin-binding protein 4)</fullName>
        <ecNumber evidence="3">3.4.16.4</ecNumber>
        <ecNumber evidence="3">3.4.21.-</ecNumber>
    </submittedName>
</protein>
<name>A0ABU1YPQ3_ROSSA</name>
<keyword evidence="3" id="KW-0645">Protease</keyword>
<proteinExistence type="inferred from homology"/>
<accession>A0ABU1YPQ3</accession>
<dbReference type="EC" id="3.4.16.4" evidence="3"/>
<dbReference type="RefSeq" id="WP_310265832.1">
    <property type="nucleotide sequence ID" value="NZ_JAVDXU010000002.1"/>
</dbReference>
<comment type="similarity">
    <text evidence="1">Belongs to the peptidase S13 family.</text>
</comment>
<dbReference type="Gene3D" id="3.50.80.20">
    <property type="entry name" value="D-Ala-D-Ala carboxypeptidase C, peptidase S13"/>
    <property type="match status" value="1"/>
</dbReference>
<comment type="caution">
    <text evidence="3">The sequence shown here is derived from an EMBL/GenBank/DDBJ whole genome shotgun (WGS) entry which is preliminary data.</text>
</comment>
<dbReference type="Gene3D" id="3.40.710.10">
    <property type="entry name" value="DD-peptidase/beta-lactamase superfamily"/>
    <property type="match status" value="2"/>
</dbReference>
<evidence type="ECO:0000313" key="3">
    <source>
        <dbReference type="EMBL" id="MDR7270186.1"/>
    </source>
</evidence>
<evidence type="ECO:0000313" key="4">
    <source>
        <dbReference type="Proteomes" id="UP001180453"/>
    </source>
</evidence>
<dbReference type="PANTHER" id="PTHR30023">
    <property type="entry name" value="D-ALANYL-D-ALANINE CARBOXYPEPTIDASE"/>
    <property type="match status" value="1"/>
</dbReference>
<dbReference type="PANTHER" id="PTHR30023:SF0">
    <property type="entry name" value="PENICILLIN-SENSITIVE CARBOXYPEPTIDASE A"/>
    <property type="match status" value="1"/>
</dbReference>
<dbReference type="InterPro" id="IPR012338">
    <property type="entry name" value="Beta-lactam/transpept-like"/>
</dbReference>
<evidence type="ECO:0000256" key="1">
    <source>
        <dbReference type="ARBA" id="ARBA00006096"/>
    </source>
</evidence>
<gene>
    <name evidence="3" type="ORF">J2X20_002844</name>
</gene>
<keyword evidence="2 3" id="KW-0378">Hydrolase</keyword>
<dbReference type="PRINTS" id="PR00922">
    <property type="entry name" value="DADACBPTASE3"/>
</dbReference>
<dbReference type="Pfam" id="PF02113">
    <property type="entry name" value="Peptidase_S13"/>
    <property type="match status" value="1"/>
</dbReference>
<dbReference type="PROSITE" id="PS51257">
    <property type="entry name" value="PROKAR_LIPOPROTEIN"/>
    <property type="match status" value="1"/>
</dbReference>
<dbReference type="EMBL" id="JAVDXU010000002">
    <property type="protein sequence ID" value="MDR7270186.1"/>
    <property type="molecule type" value="Genomic_DNA"/>
</dbReference>
<dbReference type="InterPro" id="IPR000667">
    <property type="entry name" value="Peptidase_S13"/>
</dbReference>
<dbReference type="EC" id="3.4.21.-" evidence="3"/>
<organism evidence="3 4">
    <name type="scientific">Roseateles saccharophilus</name>
    <name type="common">Pseudomonas saccharophila</name>
    <dbReference type="NCBI Taxonomy" id="304"/>
    <lineage>
        <taxon>Bacteria</taxon>
        <taxon>Pseudomonadati</taxon>
        <taxon>Pseudomonadota</taxon>
        <taxon>Betaproteobacteria</taxon>
        <taxon>Burkholderiales</taxon>
        <taxon>Sphaerotilaceae</taxon>
        <taxon>Roseateles</taxon>
    </lineage>
</organism>